<dbReference type="InterPro" id="IPR036278">
    <property type="entry name" value="Sialidase_sf"/>
</dbReference>
<feature type="chain" id="PRO_5042520179" description="exo-alpha-sialidase" evidence="6">
    <location>
        <begin position="36"/>
        <end position="1086"/>
    </location>
</feature>
<dbReference type="PANTHER" id="PTHR10628:SF30">
    <property type="entry name" value="EXO-ALPHA-SIALIDASE"/>
    <property type="match status" value="1"/>
</dbReference>
<dbReference type="PANTHER" id="PTHR10628">
    <property type="entry name" value="SIALIDASE"/>
    <property type="match status" value="1"/>
</dbReference>
<dbReference type="Pfam" id="PF13088">
    <property type="entry name" value="BNR_2"/>
    <property type="match status" value="1"/>
</dbReference>
<dbReference type="InterPro" id="IPR026856">
    <property type="entry name" value="Sialidase_fam"/>
</dbReference>
<dbReference type="EC" id="3.2.1.18" evidence="3"/>
<dbReference type="InterPro" id="IPR055354">
    <property type="entry name" value="DUF7507"/>
</dbReference>
<proteinExistence type="inferred from homology"/>
<feature type="transmembrane region" description="Helical" evidence="5">
    <location>
        <begin position="1061"/>
        <end position="1080"/>
    </location>
</feature>
<comment type="caution">
    <text evidence="8">The sequence shown here is derived from an EMBL/GenBank/DDBJ whole genome shotgun (WGS) entry which is preliminary data.</text>
</comment>
<accession>A0AAJ1BCW9</accession>
<dbReference type="GO" id="GO:0006689">
    <property type="term" value="P:ganglioside catabolic process"/>
    <property type="evidence" value="ECO:0007669"/>
    <property type="project" value="TreeGrafter"/>
</dbReference>
<keyword evidence="8" id="KW-0378">Hydrolase</keyword>
<sequence>MSAKKHPILKPVISILFALALAIGAGLATPLSAYAAEPTLVATKDTPQAKIELYLVSGNPKAAGQTVEYRVKLTNKTAKAASFESVNYNLANAEGCKWRNAAPNQVQECYIAGITKKLTHVVTPAEATAGGFVPYVTFRMYSEVEYGGEKTSLGGINENKIPTTLTVTNPKPAGQKWTLGERINFKATLINQTGKARALSAKSSNLTNWEGCKWSNMPVNREMDCAAPYHVVTEADVKAGKFTPEIVWQYYPNAGYTGTATYYATTEAEALPVANNYLKLDKFELAPESQKAHYQVGEVLKFAVEVNANGDDALKVAPVTDTALTNLTDSAASSCERESLAVGTVHRCQLTYTITEADLTRGEVEAKLAIDGKMEQQLLNRITATTFVYTQKQYPQADTGTKAKDADPAAEAKISELHTVATSSKQANIRIPAIAVAPNGDILASYDYRPKNGSMNGGDSPNENSIMQRRSTDNGKTWQPETVIARGIVGSNIAAPRGYSDPSYVVDHESGTIFNFHVYSQVSGVFAKNPAYTFTPDGKIDETSEHAMNLGLSVSTDNGHSWTQRVITDQVLGEKARELQSCFATSGAGTQKMTAPNKGRLLQQMACVPKSGGIVAYTIYSDDHGKTWKSGNPTPAVVAGKKFDENKVTELSDGSLILISRSQAGGGRIICSSIDSGENWKDCHVSNDLADENNNAQVIRAFPNAKPGTLRSQVLLFSGTDNGRKNGYVWVSFDDGKTWPVKKQFKTGGTGYTTMTVQKDGNIGLLMEPNGGGWADIAHLSFNLRWLEDDFRTELKGKDAAASGQVGKEITPISVTDLFECNDPVLADTFEVTGLPEGLVFDKETGQISGTPVGKLEADKDYEVTVSLKEAEDGTGYPRAAQAKLALKISPRDAATPAPTPQISPIADQTVTADSMITPIKLEVKDGAIGAVTGLPEGVSFDAATATILGTPKKAGSYEVTVTALNVDGEEKATATFTITVEEATPTPGGDPEPGTNPDPGTDPGTTPDPGTSPGDSTQQPGQSGKDHKNLKPQARGKAANQKAQTATPQRKGLARTGANMGAELLAVSLLMCGLGIATLQRRRRG</sequence>
<comment type="catalytic activity">
    <reaction evidence="1">
        <text>Hydrolysis of alpha-(2-&gt;3)-, alpha-(2-&gt;6)-, alpha-(2-&gt;8)- glycosidic linkages of terminal sialic acid residues in oligosaccharides, glycoproteins, glycolipids, colominic acid and synthetic substrates.</text>
        <dbReference type="EC" id="3.2.1.18"/>
    </reaction>
</comment>
<dbReference type="SUPFAM" id="SSF50939">
    <property type="entry name" value="Sialidases"/>
    <property type="match status" value="1"/>
</dbReference>
<dbReference type="InterPro" id="IPR006644">
    <property type="entry name" value="Cadg"/>
</dbReference>
<feature type="region of interest" description="Disordered" evidence="4">
    <location>
        <begin position="980"/>
        <end position="1054"/>
    </location>
</feature>
<evidence type="ECO:0000256" key="6">
    <source>
        <dbReference type="SAM" id="SignalP"/>
    </source>
</evidence>
<protein>
    <recommendedName>
        <fullName evidence="3">exo-alpha-sialidase</fullName>
        <ecNumber evidence="3">3.2.1.18</ecNumber>
    </recommendedName>
</protein>
<dbReference type="AlphaFoldDB" id="A0AAJ1BCW9"/>
<dbReference type="SUPFAM" id="SSF49313">
    <property type="entry name" value="Cadherin-like"/>
    <property type="match status" value="2"/>
</dbReference>
<feature type="domain" description="Dystroglycan-type cadherin-like" evidence="7">
    <location>
        <begin position="901"/>
        <end position="988"/>
    </location>
</feature>
<dbReference type="Pfam" id="PF05345">
    <property type="entry name" value="He_PIG"/>
    <property type="match status" value="2"/>
</dbReference>
<dbReference type="InterPro" id="IPR015919">
    <property type="entry name" value="Cadherin-like_sf"/>
</dbReference>
<dbReference type="GO" id="GO:0005737">
    <property type="term" value="C:cytoplasm"/>
    <property type="evidence" value="ECO:0007669"/>
    <property type="project" value="TreeGrafter"/>
</dbReference>
<dbReference type="InterPro" id="IPR013783">
    <property type="entry name" value="Ig-like_fold"/>
</dbReference>
<feature type="signal peptide" evidence="6">
    <location>
        <begin position="1"/>
        <end position="35"/>
    </location>
</feature>
<reference evidence="8" key="1">
    <citation type="submission" date="2022-01" db="EMBL/GenBank/DDBJ databases">
        <title>Collection of gut derived symbiotic bacterial strains cultured from healthy donors.</title>
        <authorList>
            <person name="Lin H."/>
            <person name="Kohout C."/>
            <person name="Waligurski E."/>
            <person name="Pamer E.G."/>
        </authorList>
    </citation>
    <scope>NUCLEOTIDE SEQUENCE</scope>
    <source>
        <strain evidence="8">DFI.7.46</strain>
    </source>
</reference>
<dbReference type="GO" id="GO:0004308">
    <property type="term" value="F:exo-alpha-sialidase activity"/>
    <property type="evidence" value="ECO:0007669"/>
    <property type="project" value="UniProtKB-EC"/>
</dbReference>
<evidence type="ECO:0000256" key="4">
    <source>
        <dbReference type="SAM" id="MobiDB-lite"/>
    </source>
</evidence>
<feature type="compositionally biased region" description="Low complexity" evidence="4">
    <location>
        <begin position="998"/>
        <end position="1016"/>
    </location>
</feature>
<evidence type="ECO:0000313" key="8">
    <source>
        <dbReference type="EMBL" id="MCG4618538.1"/>
    </source>
</evidence>
<evidence type="ECO:0000313" key="9">
    <source>
        <dbReference type="Proteomes" id="UP001200537"/>
    </source>
</evidence>
<dbReference type="Gene3D" id="2.120.10.10">
    <property type="match status" value="1"/>
</dbReference>
<gene>
    <name evidence="8" type="ORF">L0M99_08565</name>
</gene>
<name>A0AAJ1BCW9_9ACTO</name>
<keyword evidence="5" id="KW-0472">Membrane</keyword>
<dbReference type="RefSeq" id="WP_024060086.1">
    <property type="nucleotide sequence ID" value="NZ_JAGZVZ010000013.1"/>
</dbReference>
<dbReference type="GO" id="GO:0005509">
    <property type="term" value="F:calcium ion binding"/>
    <property type="evidence" value="ECO:0007669"/>
    <property type="project" value="InterPro"/>
</dbReference>
<organism evidence="8 9">
    <name type="scientific">Varibaculum cambriense</name>
    <dbReference type="NCBI Taxonomy" id="184870"/>
    <lineage>
        <taxon>Bacteria</taxon>
        <taxon>Bacillati</taxon>
        <taxon>Actinomycetota</taxon>
        <taxon>Actinomycetes</taxon>
        <taxon>Actinomycetales</taxon>
        <taxon>Actinomycetaceae</taxon>
        <taxon>Varibaculum</taxon>
    </lineage>
</organism>
<keyword evidence="5" id="KW-1133">Transmembrane helix</keyword>
<dbReference type="CDD" id="cd15482">
    <property type="entry name" value="Sialidase_non-viral"/>
    <property type="match status" value="1"/>
</dbReference>
<evidence type="ECO:0000256" key="3">
    <source>
        <dbReference type="ARBA" id="ARBA00012733"/>
    </source>
</evidence>
<dbReference type="GO" id="GO:0016020">
    <property type="term" value="C:membrane"/>
    <property type="evidence" value="ECO:0007669"/>
    <property type="project" value="InterPro"/>
</dbReference>
<keyword evidence="5" id="KW-0812">Transmembrane</keyword>
<keyword evidence="8" id="KW-0326">Glycosidase</keyword>
<dbReference type="EMBL" id="JAKNHJ010000018">
    <property type="protein sequence ID" value="MCG4618538.1"/>
    <property type="molecule type" value="Genomic_DNA"/>
</dbReference>
<evidence type="ECO:0000256" key="5">
    <source>
        <dbReference type="SAM" id="Phobius"/>
    </source>
</evidence>
<dbReference type="Pfam" id="PF24346">
    <property type="entry name" value="DUF7507"/>
    <property type="match status" value="1"/>
</dbReference>
<dbReference type="InterPro" id="IPR011040">
    <property type="entry name" value="Sialidase"/>
</dbReference>
<dbReference type="Gene3D" id="2.60.40.10">
    <property type="entry name" value="Immunoglobulins"/>
    <property type="match status" value="2"/>
</dbReference>
<evidence type="ECO:0000259" key="7">
    <source>
        <dbReference type="SMART" id="SM00736"/>
    </source>
</evidence>
<feature type="region of interest" description="Disordered" evidence="4">
    <location>
        <begin position="452"/>
        <end position="475"/>
    </location>
</feature>
<comment type="similarity">
    <text evidence="2">Belongs to the glycosyl hydrolase 33 family.</text>
</comment>
<dbReference type="GO" id="GO:0009313">
    <property type="term" value="P:oligosaccharide catabolic process"/>
    <property type="evidence" value="ECO:0007669"/>
    <property type="project" value="TreeGrafter"/>
</dbReference>
<evidence type="ECO:0000256" key="1">
    <source>
        <dbReference type="ARBA" id="ARBA00000427"/>
    </source>
</evidence>
<dbReference type="SMART" id="SM00736">
    <property type="entry name" value="CADG"/>
    <property type="match status" value="1"/>
</dbReference>
<evidence type="ECO:0000256" key="2">
    <source>
        <dbReference type="ARBA" id="ARBA00009348"/>
    </source>
</evidence>
<feature type="compositionally biased region" description="Polar residues" evidence="4">
    <location>
        <begin position="453"/>
        <end position="475"/>
    </location>
</feature>
<keyword evidence="6" id="KW-0732">Signal</keyword>
<dbReference type="Proteomes" id="UP001200537">
    <property type="component" value="Unassembled WGS sequence"/>
</dbReference>